<dbReference type="GO" id="GO:0005737">
    <property type="term" value="C:cytoplasm"/>
    <property type="evidence" value="ECO:0007669"/>
    <property type="project" value="TreeGrafter"/>
</dbReference>
<dbReference type="PANTHER" id="PTHR46588">
    <property type="entry name" value="SERINE/THREONINE/TYROSINE-INTERACTING PROTEIN"/>
    <property type="match status" value="1"/>
</dbReference>
<dbReference type="Gene3D" id="3.90.190.10">
    <property type="entry name" value="Protein tyrosine phosphatase superfamily"/>
    <property type="match status" value="1"/>
</dbReference>
<dbReference type="SMART" id="SM00195">
    <property type="entry name" value="DSPc"/>
    <property type="match status" value="1"/>
</dbReference>
<evidence type="ECO:0000256" key="1">
    <source>
        <dbReference type="ARBA" id="ARBA00009649"/>
    </source>
</evidence>
<evidence type="ECO:0000259" key="2">
    <source>
        <dbReference type="SMART" id="SM00195"/>
    </source>
</evidence>
<organism evidence="3 4">
    <name type="scientific">Immersiella caudata</name>
    <dbReference type="NCBI Taxonomy" id="314043"/>
    <lineage>
        <taxon>Eukaryota</taxon>
        <taxon>Fungi</taxon>
        <taxon>Dikarya</taxon>
        <taxon>Ascomycota</taxon>
        <taxon>Pezizomycotina</taxon>
        <taxon>Sordariomycetes</taxon>
        <taxon>Sordariomycetidae</taxon>
        <taxon>Sordariales</taxon>
        <taxon>Lasiosphaeriaceae</taxon>
        <taxon>Immersiella</taxon>
    </lineage>
</organism>
<dbReference type="SUPFAM" id="SSF52799">
    <property type="entry name" value="(Phosphotyrosine protein) phosphatases II"/>
    <property type="match status" value="1"/>
</dbReference>
<dbReference type="GO" id="GO:1990444">
    <property type="term" value="F:F-box domain binding"/>
    <property type="evidence" value="ECO:0007669"/>
    <property type="project" value="TreeGrafter"/>
</dbReference>
<keyword evidence="4" id="KW-1185">Reference proteome</keyword>
<sequence length="282" mass="31548">VLKIVPSFKGVDEARLTESDISIITQNKAQIASDQSNGWQYESRRVPQRILDFLFLGPASAARDHEFLTKEGITMILGCRDTKFQLGFASIQKAAVGLEIEARFVDVIDGKAGFIKAFRDATGAINSHLLDVYWRQAIADESDPSSIAIDSQNFRRGKVMVCCESGNERSAAIVAAYIMSVFNVDCVRAMQFVGLQRFCANFDDETKFVLKAYEDTLKAAEDVKNQLLAFQNAVQTAPTQGAKRRIDDTMDEDDTANQNTAMEMDVSDQERYKNRHFVPFID</sequence>
<dbReference type="AlphaFoldDB" id="A0AA39WR15"/>
<feature type="non-terminal residue" evidence="3">
    <location>
        <position position="1"/>
    </location>
</feature>
<dbReference type="GO" id="GO:0005654">
    <property type="term" value="C:nucleoplasm"/>
    <property type="evidence" value="ECO:0007669"/>
    <property type="project" value="TreeGrafter"/>
</dbReference>
<dbReference type="InterPro" id="IPR052449">
    <property type="entry name" value="STYX-Interacting_Phosphatase"/>
</dbReference>
<evidence type="ECO:0000313" key="3">
    <source>
        <dbReference type="EMBL" id="KAK0619951.1"/>
    </source>
</evidence>
<name>A0AA39WR15_9PEZI</name>
<dbReference type="InterPro" id="IPR000340">
    <property type="entry name" value="Dual-sp_phosphatase_cat-dom"/>
</dbReference>
<dbReference type="EMBL" id="JAULSU010000004">
    <property type="protein sequence ID" value="KAK0619951.1"/>
    <property type="molecule type" value="Genomic_DNA"/>
</dbReference>
<dbReference type="InterPro" id="IPR029021">
    <property type="entry name" value="Prot-tyrosine_phosphatase-like"/>
</dbReference>
<dbReference type="GO" id="GO:0062026">
    <property type="term" value="P:negative regulation of SCF-dependent proteasomal ubiquitin-dependent catabolic process"/>
    <property type="evidence" value="ECO:0007669"/>
    <property type="project" value="TreeGrafter"/>
</dbReference>
<dbReference type="PANTHER" id="PTHR46588:SF1">
    <property type="entry name" value="SERINE_THREONINE_TYROSINE-INTERACTING PROTEIN"/>
    <property type="match status" value="1"/>
</dbReference>
<dbReference type="Proteomes" id="UP001175000">
    <property type="component" value="Unassembled WGS sequence"/>
</dbReference>
<dbReference type="InterPro" id="IPR020422">
    <property type="entry name" value="TYR_PHOSPHATASE_DUAL_dom"/>
</dbReference>
<accession>A0AA39WR15</accession>
<gene>
    <name evidence="3" type="ORF">B0T14DRAFT_398737</name>
</gene>
<dbReference type="CDD" id="cd14498">
    <property type="entry name" value="DSP"/>
    <property type="match status" value="1"/>
</dbReference>
<comment type="similarity">
    <text evidence="1">Belongs to the protein-tyrosine phosphatase family. Non-receptor class subfamily.</text>
</comment>
<protein>
    <submittedName>
        <fullName evidence="3">Protein-tyrosine phosphatase-like protein</fullName>
    </submittedName>
</protein>
<reference evidence="3" key="1">
    <citation type="submission" date="2023-06" db="EMBL/GenBank/DDBJ databases">
        <title>Genome-scale phylogeny and comparative genomics of the fungal order Sordariales.</title>
        <authorList>
            <consortium name="Lawrence Berkeley National Laboratory"/>
            <person name="Hensen N."/>
            <person name="Bonometti L."/>
            <person name="Westerberg I."/>
            <person name="Brannstrom I.O."/>
            <person name="Guillou S."/>
            <person name="Cros-Aarteil S."/>
            <person name="Calhoun S."/>
            <person name="Haridas S."/>
            <person name="Kuo A."/>
            <person name="Mondo S."/>
            <person name="Pangilinan J."/>
            <person name="Riley R."/>
            <person name="Labutti K."/>
            <person name="Andreopoulos B."/>
            <person name="Lipzen A."/>
            <person name="Chen C."/>
            <person name="Yanf M."/>
            <person name="Daum C."/>
            <person name="Ng V."/>
            <person name="Clum A."/>
            <person name="Steindorff A."/>
            <person name="Ohm R."/>
            <person name="Martin F."/>
            <person name="Silar P."/>
            <person name="Natvig D."/>
            <person name="Lalanne C."/>
            <person name="Gautier V."/>
            <person name="Ament-Velasquez S.L."/>
            <person name="Kruys A."/>
            <person name="Hutchinson M.I."/>
            <person name="Powell A.J."/>
            <person name="Barry K."/>
            <person name="Miller A.N."/>
            <person name="Grigoriev I.V."/>
            <person name="Debuchy R."/>
            <person name="Gladieux P."/>
            <person name="Thoren M.H."/>
            <person name="Johannesson H."/>
        </authorList>
    </citation>
    <scope>NUCLEOTIDE SEQUENCE</scope>
    <source>
        <strain evidence="3">CBS 606.72</strain>
    </source>
</reference>
<dbReference type="Pfam" id="PF00782">
    <property type="entry name" value="DSPc"/>
    <property type="match status" value="1"/>
</dbReference>
<comment type="caution">
    <text evidence="3">The sequence shown here is derived from an EMBL/GenBank/DDBJ whole genome shotgun (WGS) entry which is preliminary data.</text>
</comment>
<proteinExistence type="inferred from homology"/>
<dbReference type="GO" id="GO:0140096">
    <property type="term" value="F:catalytic activity, acting on a protein"/>
    <property type="evidence" value="ECO:0007669"/>
    <property type="project" value="UniProtKB-ARBA"/>
</dbReference>
<dbReference type="GO" id="GO:0070372">
    <property type="term" value="P:regulation of ERK1 and ERK2 cascade"/>
    <property type="evidence" value="ECO:0007669"/>
    <property type="project" value="TreeGrafter"/>
</dbReference>
<evidence type="ECO:0000313" key="4">
    <source>
        <dbReference type="Proteomes" id="UP001175000"/>
    </source>
</evidence>
<feature type="non-terminal residue" evidence="3">
    <location>
        <position position="282"/>
    </location>
</feature>
<feature type="domain" description="Tyrosine-protein phosphatase" evidence="2">
    <location>
        <begin position="46"/>
        <end position="216"/>
    </location>
</feature>